<keyword evidence="2" id="KW-0963">Cytoplasm</keyword>
<name>X0PDU5_9LACO</name>
<protein>
    <recommendedName>
        <fullName evidence="6">Citrate lyase acyl carrier protein</fullName>
    </recommendedName>
</protein>
<evidence type="ECO:0000313" key="4">
    <source>
        <dbReference type="EMBL" id="KRM34220.1"/>
    </source>
</evidence>
<organism evidence="4 5">
    <name type="scientific">Agrilactobacillus composti DSM 18527 = JCM 14202</name>
    <dbReference type="NCBI Taxonomy" id="1423734"/>
    <lineage>
        <taxon>Bacteria</taxon>
        <taxon>Bacillati</taxon>
        <taxon>Bacillota</taxon>
        <taxon>Bacilli</taxon>
        <taxon>Lactobacillales</taxon>
        <taxon>Lactobacillaceae</taxon>
        <taxon>Agrilactobacillus</taxon>
    </lineage>
</organism>
<dbReference type="PATRIC" id="fig|1423734.3.peg.2233"/>
<dbReference type="InterPro" id="IPR023439">
    <property type="entry name" value="Mal_deCO2ase/Cit_lyase_ACP"/>
</dbReference>
<comment type="subcellular location">
    <subcellularLocation>
        <location evidence="1">Cytoplasm</location>
    </subcellularLocation>
</comment>
<proteinExistence type="predicted"/>
<dbReference type="NCBIfam" id="TIGR01608">
    <property type="entry name" value="citD"/>
    <property type="match status" value="1"/>
</dbReference>
<evidence type="ECO:0008006" key="6">
    <source>
        <dbReference type="Google" id="ProtNLM"/>
    </source>
</evidence>
<evidence type="ECO:0000256" key="3">
    <source>
        <dbReference type="ARBA" id="ARBA00022553"/>
    </source>
</evidence>
<reference evidence="4 5" key="1">
    <citation type="journal article" date="2015" name="Genome Announc.">
        <title>Expanding the biotechnology potential of lactobacilli through comparative genomics of 213 strains and associated genera.</title>
        <authorList>
            <person name="Sun Z."/>
            <person name="Harris H.M."/>
            <person name="McCann A."/>
            <person name="Guo C."/>
            <person name="Argimon S."/>
            <person name="Zhang W."/>
            <person name="Yang X."/>
            <person name="Jeffery I.B."/>
            <person name="Cooney J.C."/>
            <person name="Kagawa T.F."/>
            <person name="Liu W."/>
            <person name="Song Y."/>
            <person name="Salvetti E."/>
            <person name="Wrobel A."/>
            <person name="Rasinkangas P."/>
            <person name="Parkhill J."/>
            <person name="Rea M.C."/>
            <person name="O'Sullivan O."/>
            <person name="Ritari J."/>
            <person name="Douillard F.P."/>
            <person name="Paul Ross R."/>
            <person name="Yang R."/>
            <person name="Briner A.E."/>
            <person name="Felis G.E."/>
            <person name="de Vos W.M."/>
            <person name="Barrangou R."/>
            <person name="Klaenhammer T.R."/>
            <person name="Caufield P.W."/>
            <person name="Cui Y."/>
            <person name="Zhang H."/>
            <person name="O'Toole P.W."/>
        </authorList>
    </citation>
    <scope>NUCLEOTIDE SEQUENCE [LARGE SCALE GENOMIC DNA]</scope>
    <source>
        <strain evidence="4 5">DSM 18527</strain>
    </source>
</reference>
<evidence type="ECO:0000313" key="5">
    <source>
        <dbReference type="Proteomes" id="UP000051236"/>
    </source>
</evidence>
<dbReference type="InterPro" id="IPR006495">
    <property type="entry name" value="CitD"/>
</dbReference>
<sequence length="102" mass="11161">MDIDIKHQAIAGTTEPTDIQITIAPNDADDIEIELTSTTQLSKQIKIIILDTLEKVGITSALIQAKDQGAPDRTIKSRTLMAAYLAADINTAVDWRLIDDQN</sequence>
<dbReference type="EMBL" id="AZGA01000029">
    <property type="protein sequence ID" value="KRM34220.1"/>
    <property type="molecule type" value="Genomic_DNA"/>
</dbReference>
<evidence type="ECO:0000256" key="2">
    <source>
        <dbReference type="ARBA" id="ARBA00022490"/>
    </source>
</evidence>
<evidence type="ECO:0000256" key="1">
    <source>
        <dbReference type="ARBA" id="ARBA00004496"/>
    </source>
</evidence>
<gene>
    <name evidence="4" type="ORF">FC83_GL002211</name>
</gene>
<dbReference type="Pfam" id="PF06857">
    <property type="entry name" value="ACP"/>
    <property type="match status" value="1"/>
</dbReference>
<keyword evidence="5" id="KW-1185">Reference proteome</keyword>
<comment type="caution">
    <text evidence="4">The sequence shown here is derived from an EMBL/GenBank/DDBJ whole genome shotgun (WGS) entry which is preliminary data.</text>
</comment>
<dbReference type="eggNOG" id="COG3052">
    <property type="taxonomic scope" value="Bacteria"/>
</dbReference>
<dbReference type="NCBIfam" id="NF009726">
    <property type="entry name" value="PRK13253.1"/>
    <property type="match status" value="1"/>
</dbReference>
<accession>X0PDU5</accession>
<dbReference type="STRING" id="1423734.FC83_GL002211"/>
<keyword evidence="3" id="KW-0597">Phosphoprotein</keyword>
<dbReference type="GO" id="GO:0005737">
    <property type="term" value="C:cytoplasm"/>
    <property type="evidence" value="ECO:0007669"/>
    <property type="project" value="UniProtKB-SubCell"/>
</dbReference>
<dbReference type="AlphaFoldDB" id="X0PDU5"/>
<dbReference type="Proteomes" id="UP000051236">
    <property type="component" value="Unassembled WGS sequence"/>
</dbReference>
<dbReference type="RefSeq" id="WP_052004550.1">
    <property type="nucleotide sequence ID" value="NZ_AZGA01000029.1"/>
</dbReference>